<evidence type="ECO:0000256" key="1">
    <source>
        <dbReference type="SAM" id="MobiDB-lite"/>
    </source>
</evidence>
<dbReference type="STRING" id="1464122.SAMN05421737_10566"/>
<name>A0A1G6IHB2_9BACI</name>
<evidence type="ECO:0000313" key="2">
    <source>
        <dbReference type="EMBL" id="SDC05927.1"/>
    </source>
</evidence>
<dbReference type="InterPro" id="IPR006944">
    <property type="entry name" value="Phage/GTA_portal"/>
</dbReference>
<gene>
    <name evidence="2" type="ORF">SAMN05421737_10566</name>
</gene>
<feature type="compositionally biased region" description="Acidic residues" evidence="1">
    <location>
        <begin position="395"/>
        <end position="408"/>
    </location>
</feature>
<accession>A0A1G6IHB2</accession>
<organism evidence="2 3">
    <name type="scientific">Shouchella lonarensis</name>
    <dbReference type="NCBI Taxonomy" id="1464122"/>
    <lineage>
        <taxon>Bacteria</taxon>
        <taxon>Bacillati</taxon>
        <taxon>Bacillota</taxon>
        <taxon>Bacilli</taxon>
        <taxon>Bacillales</taxon>
        <taxon>Bacillaceae</taxon>
        <taxon>Shouchella</taxon>
    </lineage>
</organism>
<keyword evidence="3" id="KW-1185">Reference proteome</keyword>
<protein>
    <submittedName>
        <fullName evidence="2">Phage portal protein, HK97 family</fullName>
    </submittedName>
</protein>
<proteinExistence type="predicted"/>
<dbReference type="Proteomes" id="UP000242662">
    <property type="component" value="Unassembled WGS sequence"/>
</dbReference>
<feature type="region of interest" description="Disordered" evidence="1">
    <location>
        <begin position="385"/>
        <end position="408"/>
    </location>
</feature>
<dbReference type="RefSeq" id="WP_218123999.1">
    <property type="nucleotide sequence ID" value="NZ_FMYM01000005.1"/>
</dbReference>
<feature type="compositionally biased region" description="Basic and acidic residues" evidence="1">
    <location>
        <begin position="385"/>
        <end position="394"/>
    </location>
</feature>
<dbReference type="EMBL" id="FMYM01000005">
    <property type="protein sequence ID" value="SDC05927.1"/>
    <property type="molecule type" value="Genomic_DNA"/>
</dbReference>
<reference evidence="3" key="1">
    <citation type="submission" date="2016-09" db="EMBL/GenBank/DDBJ databases">
        <authorList>
            <person name="Varghese N."/>
            <person name="Submissions S."/>
        </authorList>
    </citation>
    <scope>NUCLEOTIDE SEQUENCE [LARGE SCALE GENOMIC DNA]</scope>
    <source>
        <strain evidence="3">25nlg</strain>
    </source>
</reference>
<evidence type="ECO:0000313" key="3">
    <source>
        <dbReference type="Proteomes" id="UP000242662"/>
    </source>
</evidence>
<dbReference type="Pfam" id="PF04860">
    <property type="entry name" value="Phage_portal"/>
    <property type="match status" value="1"/>
</dbReference>
<dbReference type="AlphaFoldDB" id="A0A1G6IHB2"/>
<dbReference type="InterPro" id="IPR006427">
    <property type="entry name" value="Portal_HK97"/>
</dbReference>
<dbReference type="NCBIfam" id="TIGR01537">
    <property type="entry name" value="portal_HK97"/>
    <property type="match status" value="1"/>
</dbReference>
<sequence length="408" mass="46509">MMRLFNKKHSRKRNCSNDPVGIWVRGEDTKSAILAGYTPLNKNEEVRKCVHKIADLVSSMTIMLMENGEDGDRRLKNELSKKIDVYPSHFMTRKNFVYKIVSDLLMTGNSVVLPQMADGLLDHLHLWDADSIAFTGDDHGYAIRYKNRVFDPDEVLHFVLIPDATHPYKGVGYVDALKETVTTLVQATATKKAFMQSEWKPSLIVKVDADVEELQDQEQREKILDSYIRTSETGKPWLIPSGEVDVEQVRPLTLSDLAIQESIMLDKKAVASAFGIPDFMLGVGDFKTEEYNNFIATTIMHIAKIIEQELTKKLVYKNTWYFKMSAKSLMQYNLQEMTTHVKEMVAGGMINRNEGRNVFDYSPVEGLNEYIVLENYVPVSKVGDQKKLHQYGKEETDEESNEGSTDDI</sequence>